<dbReference type="Pfam" id="PF13585">
    <property type="entry name" value="CHU_C"/>
    <property type="match status" value="1"/>
</dbReference>
<gene>
    <name evidence="2" type="ORF">GCM10023330_10040</name>
</gene>
<evidence type="ECO:0000313" key="3">
    <source>
        <dbReference type="Proteomes" id="UP001501433"/>
    </source>
</evidence>
<dbReference type="EMBL" id="BAABJW010000001">
    <property type="protein sequence ID" value="GAA4805530.1"/>
    <property type="molecule type" value="Genomic_DNA"/>
</dbReference>
<evidence type="ECO:0000259" key="1">
    <source>
        <dbReference type="PROSITE" id="PS50093"/>
    </source>
</evidence>
<dbReference type="Proteomes" id="UP001501433">
    <property type="component" value="Unassembled WGS sequence"/>
</dbReference>
<dbReference type="InterPro" id="IPR026341">
    <property type="entry name" value="T9SS_type_B"/>
</dbReference>
<organism evidence="2 3">
    <name type="scientific">Litoribaculum gwangyangense</name>
    <dbReference type="NCBI Taxonomy" id="1130722"/>
    <lineage>
        <taxon>Bacteria</taxon>
        <taxon>Pseudomonadati</taxon>
        <taxon>Bacteroidota</taxon>
        <taxon>Flavobacteriia</taxon>
        <taxon>Flavobacteriales</taxon>
        <taxon>Flavobacteriaceae</taxon>
        <taxon>Litoribaculum</taxon>
    </lineage>
</organism>
<comment type="caution">
    <text evidence="2">The sequence shown here is derived from an EMBL/GenBank/DDBJ whole genome shotgun (WGS) entry which is preliminary data.</text>
</comment>
<dbReference type="NCBIfam" id="TIGR04131">
    <property type="entry name" value="Bac_Flav_CTERM"/>
    <property type="match status" value="1"/>
</dbReference>
<proteinExistence type="predicted"/>
<dbReference type="Gene3D" id="2.60.40.10">
    <property type="entry name" value="Immunoglobulins"/>
    <property type="match status" value="1"/>
</dbReference>
<sequence length="1048" mass="116469">MRSCEFAQSWARTFILSDFGISPKDRFIISSGQVGIYNSLGGSKVQFNIYKIDDNFPNSYSITNLIGSSQIVDLPIIGPVPEIIQVNFDTPIVVPDGVGRLLVEVRKFFDINNWDESLAYIAGTQEDNDVSWFWGCNEVYSHTDTKRLNPPVNNANFYINVTGEINSTNSLGFDTKLTHNFCNDVVKVNQYSCSWGGLKYARRFVLEDFGVSTNEEFIIDRGQVAFSSVGVYDVKIQFNIYKIDDNFPSSYSEADLIGSSQVIYIPYFGSGNGVQPKIFDIYFGNPIVVPANIDKILVEVYNLDSTSSAGLAFIAGGTQSTDESWLRSEASGCPPFQEYVAVSNPNINYFINVTGKTNHVTNNFEMNISNICSEFLKEFSVENKANVASVVWNFGDPASGTDNTSTDVSPFHDFSQDGTYTITATVTGKSGGVEILSETIDVKEPPNAYGIDNIYACEDDFNSGISSSFDTSGLVTQVLGGQINKVVKFIDGSGNEYDEFPNPFTNTIKDIETITVRVSHDDNPCCYSETTFDLIVNPKPNIESVTDLVVCSNETDGFSSFNLQEVKEKIINSSSNLLVTFYRESGNEILAPLNAVQNIVVNEEEITVRVINSDTDCYNEITFKLKANPLPIANAITEIVGCDDNNDGISEYFDTSNVESQVLGTQTGMEVSYFDSSGNQLPSPLPNPYTNSIANTETITVRVTNPSTTCYAEMPLVLKPASKPQINAPQNIYSCDLGDGYANFDMTGLETEIIGNQSGLKIIYFDISGNELLSPLPTTFQNTQPWTQTINVRVENELNNLCFSETSLDLIVNELPMANIEQTYFLCDLEPFLNLSIENKFDTYLWQYSDGSTISISNTVNLEQAGNYRLIIGENKNGLYCENSFDFELIRSQLPTITNIEKRELSDENYIEVFATGDGDFEYSIDGANYQNSNLFSNVLGGIYMVTVRDKFGCGEDIRKIILIDYPKYFTPNGDGINDYWQIKGINGFSEAVIFIYDRYGKLLKQINPNSLGWDGTLNGKNMISSDYWFTADLGQNNKFSGHFSLKR</sequence>
<dbReference type="RefSeq" id="WP_345275844.1">
    <property type="nucleotide sequence ID" value="NZ_BAABJW010000001.1"/>
</dbReference>
<dbReference type="SUPFAM" id="SSF49299">
    <property type="entry name" value="PKD domain"/>
    <property type="match status" value="1"/>
</dbReference>
<keyword evidence="3" id="KW-1185">Reference proteome</keyword>
<feature type="domain" description="PKD" evidence="1">
    <location>
        <begin position="379"/>
        <end position="449"/>
    </location>
</feature>
<dbReference type="Pfam" id="PF18911">
    <property type="entry name" value="PKD_4"/>
    <property type="match status" value="1"/>
</dbReference>
<name>A0ABP9C8N5_9FLAO</name>
<dbReference type="CDD" id="cd00146">
    <property type="entry name" value="PKD"/>
    <property type="match status" value="1"/>
</dbReference>
<dbReference type="InterPro" id="IPR013783">
    <property type="entry name" value="Ig-like_fold"/>
</dbReference>
<protein>
    <recommendedName>
        <fullName evidence="1">PKD domain-containing protein</fullName>
    </recommendedName>
</protein>
<evidence type="ECO:0000313" key="2">
    <source>
        <dbReference type="EMBL" id="GAA4805530.1"/>
    </source>
</evidence>
<accession>A0ABP9C8N5</accession>
<dbReference type="InterPro" id="IPR035986">
    <property type="entry name" value="PKD_dom_sf"/>
</dbReference>
<dbReference type="PROSITE" id="PS50093">
    <property type="entry name" value="PKD"/>
    <property type="match status" value="1"/>
</dbReference>
<dbReference type="InterPro" id="IPR000601">
    <property type="entry name" value="PKD_dom"/>
</dbReference>
<reference evidence="3" key="1">
    <citation type="journal article" date="2019" name="Int. J. Syst. Evol. Microbiol.">
        <title>The Global Catalogue of Microorganisms (GCM) 10K type strain sequencing project: providing services to taxonomists for standard genome sequencing and annotation.</title>
        <authorList>
            <consortium name="The Broad Institute Genomics Platform"/>
            <consortium name="The Broad Institute Genome Sequencing Center for Infectious Disease"/>
            <person name="Wu L."/>
            <person name="Ma J."/>
        </authorList>
    </citation>
    <scope>NUCLEOTIDE SEQUENCE [LARGE SCALE GENOMIC DNA]</scope>
    <source>
        <strain evidence="3">JCM 18325</strain>
    </source>
</reference>